<comment type="catalytic activity">
    <reaction evidence="1 18">
        <text>7-phospho-2-dehydro-3-deoxy-D-arabino-heptonate = 3-dehydroquinate + phosphate</text>
        <dbReference type="Rhea" id="RHEA:21968"/>
        <dbReference type="ChEBI" id="CHEBI:32364"/>
        <dbReference type="ChEBI" id="CHEBI:43474"/>
        <dbReference type="ChEBI" id="CHEBI:58394"/>
        <dbReference type="EC" id="4.2.3.4"/>
    </reaction>
</comment>
<keyword evidence="15 18" id="KW-0057">Aromatic amino acid biosynthesis</keyword>
<dbReference type="Proteomes" id="UP000270219">
    <property type="component" value="Unassembled WGS sequence"/>
</dbReference>
<evidence type="ECO:0000256" key="17">
    <source>
        <dbReference type="ARBA" id="ARBA00023285"/>
    </source>
</evidence>
<dbReference type="Pfam" id="PF24621">
    <property type="entry name" value="DHQS_C"/>
    <property type="match status" value="1"/>
</dbReference>
<dbReference type="SUPFAM" id="SSF56796">
    <property type="entry name" value="Dehydroquinate synthase-like"/>
    <property type="match status" value="1"/>
</dbReference>
<dbReference type="GO" id="GO:0000166">
    <property type="term" value="F:nucleotide binding"/>
    <property type="evidence" value="ECO:0007669"/>
    <property type="project" value="UniProtKB-KW"/>
</dbReference>
<keyword evidence="10 18" id="KW-0028">Amino-acid biosynthesis</keyword>
<accession>A0A498DMD5</accession>
<evidence type="ECO:0000256" key="6">
    <source>
        <dbReference type="ARBA" id="ARBA00005412"/>
    </source>
</evidence>
<comment type="subcellular location">
    <subcellularLocation>
        <location evidence="4 18">Cytoplasm</location>
    </subcellularLocation>
</comment>
<dbReference type="Gene3D" id="3.40.50.1970">
    <property type="match status" value="1"/>
</dbReference>
<feature type="binding site" evidence="18">
    <location>
        <position position="147"/>
    </location>
    <ligand>
        <name>NAD(+)</name>
        <dbReference type="ChEBI" id="CHEBI:57540"/>
    </ligand>
</feature>
<dbReference type="GO" id="GO:0003856">
    <property type="term" value="F:3-dehydroquinate synthase activity"/>
    <property type="evidence" value="ECO:0007669"/>
    <property type="project" value="UniProtKB-UniRule"/>
</dbReference>
<dbReference type="GO" id="GO:0005737">
    <property type="term" value="C:cytoplasm"/>
    <property type="evidence" value="ECO:0007669"/>
    <property type="project" value="UniProtKB-SubCell"/>
</dbReference>
<evidence type="ECO:0000256" key="3">
    <source>
        <dbReference type="ARBA" id="ARBA00001947"/>
    </source>
</evidence>
<sequence length="357" mass="40190">MKEILIQSSSHAYKVIIGERLRFELKNYLKKQYSSILIITDEKVGSLYLSDIRDTLSNENVFETIIPVGEQSKNIEEYYRLHTFALSNGLDRNSLIIALGGGVVGDLAGFVAATFMRGIDYIQVPTTILAHDSSVGGKVAINHELGKNMIGSFYPPTAVFYDVDTLSSLSDQEIRSGYAEIVKEALIQDSAMFHSLMNTNLSEMSSKKLQHYISFGIHVKAQIVENDEKEMGARKYLNLGHTLGHALEANLGYGALTHGEAVAIGLLFALHISEDISKKDLGFHTLYQWMDKNNYPLSIDKWDSEAIIQTMRSDKKTTNHQIQMVLLEDIGNPIVRVMKDEEIRNYLNTFYRKLVTK</sequence>
<evidence type="ECO:0000256" key="1">
    <source>
        <dbReference type="ARBA" id="ARBA00001393"/>
    </source>
</evidence>
<dbReference type="InterPro" id="IPR016037">
    <property type="entry name" value="DHQ_synth_AroB"/>
</dbReference>
<evidence type="ECO:0000313" key="21">
    <source>
        <dbReference type="EMBL" id="RLL48210.1"/>
    </source>
</evidence>
<keyword evidence="17 18" id="KW-0170">Cobalt</keyword>
<dbReference type="PIRSF" id="PIRSF001455">
    <property type="entry name" value="DHQ_synth"/>
    <property type="match status" value="1"/>
</dbReference>
<evidence type="ECO:0000256" key="14">
    <source>
        <dbReference type="ARBA" id="ARBA00023027"/>
    </source>
</evidence>
<dbReference type="InterPro" id="IPR030963">
    <property type="entry name" value="DHQ_synth_fam"/>
</dbReference>
<feature type="binding site" evidence="18">
    <location>
        <position position="258"/>
    </location>
    <ligand>
        <name>Zn(2+)</name>
        <dbReference type="ChEBI" id="CHEBI:29105"/>
    </ligand>
</feature>
<comment type="function">
    <text evidence="18">Catalyzes the conversion of 3-deoxy-D-arabino-heptulosonate 7-phosphate (DAHP) to dehydroquinate (DHQ).</text>
</comment>
<dbReference type="InterPro" id="IPR056179">
    <property type="entry name" value="DHQS_C"/>
</dbReference>
<dbReference type="InterPro" id="IPR050071">
    <property type="entry name" value="Dehydroquinate_synthase"/>
</dbReference>
<dbReference type="GO" id="GO:0008652">
    <property type="term" value="P:amino acid biosynthetic process"/>
    <property type="evidence" value="ECO:0007669"/>
    <property type="project" value="UniProtKB-KW"/>
</dbReference>
<evidence type="ECO:0000256" key="11">
    <source>
        <dbReference type="ARBA" id="ARBA00022723"/>
    </source>
</evidence>
<feature type="binding site" evidence="18">
    <location>
        <begin position="102"/>
        <end position="106"/>
    </location>
    <ligand>
        <name>NAD(+)</name>
        <dbReference type="ChEBI" id="CHEBI:57540"/>
    </ligand>
</feature>
<evidence type="ECO:0000256" key="9">
    <source>
        <dbReference type="ARBA" id="ARBA00022490"/>
    </source>
</evidence>
<comment type="cofactor">
    <cofactor evidence="18">
        <name>Co(2+)</name>
        <dbReference type="ChEBI" id="CHEBI:48828"/>
    </cofactor>
    <cofactor evidence="18">
        <name>Zn(2+)</name>
        <dbReference type="ChEBI" id="CHEBI:29105"/>
    </cofactor>
    <text evidence="18">Binds 1 divalent metal cation per subunit. Can use either Co(2+) or Zn(2+).</text>
</comment>
<dbReference type="GO" id="GO:0009073">
    <property type="term" value="P:aromatic amino acid family biosynthetic process"/>
    <property type="evidence" value="ECO:0007669"/>
    <property type="project" value="UniProtKB-KW"/>
</dbReference>
<dbReference type="PANTHER" id="PTHR43622:SF7">
    <property type="entry name" value="3-DEHYDROQUINATE SYNTHASE, CHLOROPLASTIC"/>
    <property type="match status" value="1"/>
</dbReference>
<keyword evidence="16 18" id="KW-0456">Lyase</keyword>
<evidence type="ECO:0000313" key="22">
    <source>
        <dbReference type="Proteomes" id="UP000270219"/>
    </source>
</evidence>
<keyword evidence="22" id="KW-1185">Reference proteome</keyword>
<dbReference type="CDD" id="cd08195">
    <property type="entry name" value="DHQS"/>
    <property type="match status" value="1"/>
</dbReference>
<evidence type="ECO:0000259" key="19">
    <source>
        <dbReference type="Pfam" id="PF01761"/>
    </source>
</evidence>
<evidence type="ECO:0000256" key="4">
    <source>
        <dbReference type="ARBA" id="ARBA00004496"/>
    </source>
</evidence>
<dbReference type="NCBIfam" id="TIGR01357">
    <property type="entry name" value="aroB"/>
    <property type="match status" value="1"/>
</dbReference>
<evidence type="ECO:0000256" key="13">
    <source>
        <dbReference type="ARBA" id="ARBA00022833"/>
    </source>
</evidence>
<dbReference type="UniPathway" id="UPA00053">
    <property type="reaction ID" value="UER00085"/>
</dbReference>
<keyword evidence="12 18" id="KW-0547">Nucleotide-binding</keyword>
<evidence type="ECO:0000256" key="2">
    <source>
        <dbReference type="ARBA" id="ARBA00001911"/>
    </source>
</evidence>
<dbReference type="EMBL" id="RCHR01000001">
    <property type="protein sequence ID" value="RLL48210.1"/>
    <property type="molecule type" value="Genomic_DNA"/>
</dbReference>
<keyword evidence="13 18" id="KW-0862">Zinc</keyword>
<evidence type="ECO:0000256" key="7">
    <source>
        <dbReference type="ARBA" id="ARBA00013031"/>
    </source>
</evidence>
<reference evidence="21 22" key="1">
    <citation type="submission" date="2018-10" db="EMBL/GenBank/DDBJ databases">
        <title>Oceanobacillus sp. YLB-02 draft genome.</title>
        <authorList>
            <person name="Yu L."/>
        </authorList>
    </citation>
    <scope>NUCLEOTIDE SEQUENCE [LARGE SCALE GENOMIC DNA]</scope>
    <source>
        <strain evidence="21 22">YLB-02</strain>
    </source>
</reference>
<gene>
    <name evidence="18" type="primary">aroB</name>
    <name evidence="21" type="ORF">D8M04_02740</name>
</gene>
<feature type="domain" description="3-dehydroquinate synthase C-terminal" evidence="20">
    <location>
        <begin position="177"/>
        <end position="317"/>
    </location>
</feature>
<dbReference type="FunFam" id="3.40.50.1970:FF:000007">
    <property type="entry name" value="Pentafunctional AROM polypeptide"/>
    <property type="match status" value="1"/>
</dbReference>
<dbReference type="HAMAP" id="MF_00110">
    <property type="entry name" value="DHQ_synthase"/>
    <property type="match status" value="1"/>
</dbReference>
<dbReference type="OrthoDB" id="9806583at2"/>
<feature type="binding site" evidence="18">
    <location>
        <position position="241"/>
    </location>
    <ligand>
        <name>Zn(2+)</name>
        <dbReference type="ChEBI" id="CHEBI:29105"/>
    </ligand>
</feature>
<dbReference type="EC" id="4.2.3.4" evidence="7 18"/>
<evidence type="ECO:0000256" key="12">
    <source>
        <dbReference type="ARBA" id="ARBA00022741"/>
    </source>
</evidence>
<evidence type="ECO:0000256" key="18">
    <source>
        <dbReference type="HAMAP-Rule" id="MF_00110"/>
    </source>
</evidence>
<comment type="cofactor">
    <cofactor evidence="3">
        <name>Zn(2+)</name>
        <dbReference type="ChEBI" id="CHEBI:29105"/>
    </cofactor>
</comment>
<evidence type="ECO:0000256" key="16">
    <source>
        <dbReference type="ARBA" id="ARBA00023239"/>
    </source>
</evidence>
<comment type="caution">
    <text evidence="21">The sequence shown here is derived from an EMBL/GenBank/DDBJ whole genome shotgun (WGS) entry which is preliminary data.</text>
</comment>
<evidence type="ECO:0000256" key="5">
    <source>
        <dbReference type="ARBA" id="ARBA00004661"/>
    </source>
</evidence>
<proteinExistence type="inferred from homology"/>
<keyword evidence="14 18" id="KW-0520">NAD</keyword>
<organism evidence="21 22">
    <name type="scientific">Oceanobacillus piezotolerans</name>
    <dbReference type="NCBI Taxonomy" id="2448030"/>
    <lineage>
        <taxon>Bacteria</taxon>
        <taxon>Bacillati</taxon>
        <taxon>Bacillota</taxon>
        <taxon>Bacilli</taxon>
        <taxon>Bacillales</taxon>
        <taxon>Bacillaceae</taxon>
        <taxon>Oceanobacillus</taxon>
    </lineage>
</organism>
<name>A0A498DMD5_9BACI</name>
<comment type="similarity">
    <text evidence="6 18">Belongs to the sugar phosphate cyclases superfamily. Dehydroquinate synthase family.</text>
</comment>
<feature type="binding site" evidence="18">
    <location>
        <position position="180"/>
    </location>
    <ligand>
        <name>Zn(2+)</name>
        <dbReference type="ChEBI" id="CHEBI:29105"/>
    </ligand>
</feature>
<comment type="cofactor">
    <cofactor evidence="2 18">
        <name>NAD(+)</name>
        <dbReference type="ChEBI" id="CHEBI:57540"/>
    </cofactor>
</comment>
<dbReference type="AlphaFoldDB" id="A0A498DMD5"/>
<feature type="binding site" evidence="18">
    <location>
        <begin position="126"/>
        <end position="127"/>
    </location>
    <ligand>
        <name>NAD(+)</name>
        <dbReference type="ChEBI" id="CHEBI:57540"/>
    </ligand>
</feature>
<protein>
    <recommendedName>
        <fullName evidence="8 18">3-dehydroquinate synthase</fullName>
        <shortName evidence="18">DHQS</shortName>
        <ecNumber evidence="7 18">4.2.3.4</ecNumber>
    </recommendedName>
</protein>
<dbReference type="Gene3D" id="1.20.1090.10">
    <property type="entry name" value="Dehydroquinate synthase-like - alpha domain"/>
    <property type="match status" value="1"/>
</dbReference>
<keyword evidence="9 18" id="KW-0963">Cytoplasm</keyword>
<dbReference type="GO" id="GO:0009423">
    <property type="term" value="P:chorismate biosynthetic process"/>
    <property type="evidence" value="ECO:0007669"/>
    <property type="project" value="UniProtKB-UniRule"/>
</dbReference>
<feature type="binding site" evidence="18">
    <location>
        <position position="138"/>
    </location>
    <ligand>
        <name>NAD(+)</name>
        <dbReference type="ChEBI" id="CHEBI:57540"/>
    </ligand>
</feature>
<dbReference type="PANTHER" id="PTHR43622">
    <property type="entry name" value="3-DEHYDROQUINATE SYNTHASE"/>
    <property type="match status" value="1"/>
</dbReference>
<dbReference type="RefSeq" id="WP_121521176.1">
    <property type="nucleotide sequence ID" value="NZ_RCHR01000001.1"/>
</dbReference>
<comment type="pathway">
    <text evidence="5 18">Metabolic intermediate biosynthesis; chorismate biosynthesis; chorismate from D-erythrose 4-phosphate and phosphoenolpyruvate: step 2/7.</text>
</comment>
<dbReference type="GO" id="GO:0046872">
    <property type="term" value="F:metal ion binding"/>
    <property type="evidence" value="ECO:0007669"/>
    <property type="project" value="UniProtKB-KW"/>
</dbReference>
<evidence type="ECO:0000259" key="20">
    <source>
        <dbReference type="Pfam" id="PF24621"/>
    </source>
</evidence>
<feature type="domain" description="3-dehydroquinate synthase N-terminal" evidence="19">
    <location>
        <begin position="65"/>
        <end position="175"/>
    </location>
</feature>
<comment type="caution">
    <text evidence="18">Lacks conserved residue(s) required for the propagation of feature annotation.</text>
</comment>
<evidence type="ECO:0000256" key="8">
    <source>
        <dbReference type="ARBA" id="ARBA00017684"/>
    </source>
</evidence>
<evidence type="ECO:0000256" key="10">
    <source>
        <dbReference type="ARBA" id="ARBA00022605"/>
    </source>
</evidence>
<dbReference type="Pfam" id="PF01761">
    <property type="entry name" value="DHQ_synthase"/>
    <property type="match status" value="1"/>
</dbReference>
<evidence type="ECO:0000256" key="15">
    <source>
        <dbReference type="ARBA" id="ARBA00023141"/>
    </source>
</evidence>
<dbReference type="InterPro" id="IPR030960">
    <property type="entry name" value="DHQS/DOIS_N"/>
</dbReference>
<keyword evidence="11 18" id="KW-0479">Metal-binding</keyword>